<dbReference type="EMBL" id="AP022871">
    <property type="protein sequence ID" value="BCB86255.1"/>
    <property type="molecule type" value="Genomic_DNA"/>
</dbReference>
<dbReference type="Proteomes" id="UP000503011">
    <property type="component" value="Chromosome"/>
</dbReference>
<dbReference type="AlphaFoldDB" id="A0A6F8YJF0"/>
<evidence type="ECO:0000313" key="2">
    <source>
        <dbReference type="Proteomes" id="UP000503011"/>
    </source>
</evidence>
<name>A0A6F8YJF0_9ACTN</name>
<evidence type="ECO:0000313" key="1">
    <source>
        <dbReference type="EMBL" id="BCB86255.1"/>
    </source>
</evidence>
<proteinExistence type="predicted"/>
<reference evidence="1 2" key="1">
    <citation type="submission" date="2020-03" db="EMBL/GenBank/DDBJ databases">
        <title>Whole genome shotgun sequence of Phytohabitans suffuscus NBRC 105367.</title>
        <authorList>
            <person name="Komaki H."/>
            <person name="Tamura T."/>
        </authorList>
    </citation>
    <scope>NUCLEOTIDE SEQUENCE [LARGE SCALE GENOMIC DNA]</scope>
    <source>
        <strain evidence="1 2">NBRC 105367</strain>
    </source>
</reference>
<sequence length="212" mass="22876">MSSVGGGPGAGPRGLGARIVAIPLRWLGLSAGVAALAASGLFGGLEPAGKPELPPVKVNEVSEGEPWNVTVTGGRLVDAELPGIRLQTEGNRWVVVLVTVEVTAPESRNDVRETIDISGVEGLVEDPNLRRLNPQYIIALRDGEAVGYLQPSMPENLAFFWEQESTAPVPTEMTVTINKKTYRVDTLSNHMHWLDLEPRAELTVPIEDRRGK</sequence>
<organism evidence="1 2">
    <name type="scientific">Phytohabitans suffuscus</name>
    <dbReference type="NCBI Taxonomy" id="624315"/>
    <lineage>
        <taxon>Bacteria</taxon>
        <taxon>Bacillati</taxon>
        <taxon>Actinomycetota</taxon>
        <taxon>Actinomycetes</taxon>
        <taxon>Micromonosporales</taxon>
        <taxon>Micromonosporaceae</taxon>
    </lineage>
</organism>
<reference evidence="1 2" key="2">
    <citation type="submission" date="2020-03" db="EMBL/GenBank/DDBJ databases">
        <authorList>
            <person name="Ichikawa N."/>
            <person name="Kimura A."/>
            <person name="Kitahashi Y."/>
            <person name="Uohara A."/>
        </authorList>
    </citation>
    <scope>NUCLEOTIDE SEQUENCE [LARGE SCALE GENOMIC DNA]</scope>
    <source>
        <strain evidence="1 2">NBRC 105367</strain>
    </source>
</reference>
<gene>
    <name evidence="1" type="ORF">Psuf_035680</name>
</gene>
<protein>
    <submittedName>
        <fullName evidence="1">Uncharacterized protein</fullName>
    </submittedName>
</protein>
<keyword evidence="2" id="KW-1185">Reference proteome</keyword>
<dbReference type="KEGG" id="psuu:Psuf_035680"/>
<accession>A0A6F8YJF0</accession>